<name>A0A7W4PMT1_9PROT</name>
<dbReference type="Gene3D" id="3.30.70.270">
    <property type="match status" value="1"/>
</dbReference>
<dbReference type="GO" id="GO:0003824">
    <property type="term" value="F:catalytic activity"/>
    <property type="evidence" value="ECO:0007669"/>
    <property type="project" value="UniProtKB-ARBA"/>
</dbReference>
<dbReference type="InterPro" id="IPR029787">
    <property type="entry name" value="Nucleotide_cyclase"/>
</dbReference>
<dbReference type="CDD" id="cd00130">
    <property type="entry name" value="PAS"/>
    <property type="match status" value="1"/>
</dbReference>
<feature type="domain" description="PAC" evidence="2">
    <location>
        <begin position="226"/>
        <end position="277"/>
    </location>
</feature>
<dbReference type="PROSITE" id="PS50112">
    <property type="entry name" value="PAS"/>
    <property type="match status" value="1"/>
</dbReference>
<dbReference type="AlphaFoldDB" id="A0A7W4PMT1"/>
<evidence type="ECO:0000259" key="1">
    <source>
        <dbReference type="PROSITE" id="PS50112"/>
    </source>
</evidence>
<dbReference type="Proteomes" id="UP000578030">
    <property type="component" value="Unassembled WGS sequence"/>
</dbReference>
<dbReference type="InterPro" id="IPR052155">
    <property type="entry name" value="Biofilm_reg_signaling"/>
</dbReference>
<evidence type="ECO:0000259" key="2">
    <source>
        <dbReference type="PROSITE" id="PS50113"/>
    </source>
</evidence>
<dbReference type="NCBIfam" id="TIGR00229">
    <property type="entry name" value="sensory_box"/>
    <property type="match status" value="1"/>
</dbReference>
<dbReference type="SMART" id="SM00267">
    <property type="entry name" value="GGDEF"/>
    <property type="match status" value="1"/>
</dbReference>
<dbReference type="Gene3D" id="3.30.450.20">
    <property type="entry name" value="PAS domain"/>
    <property type="match status" value="2"/>
</dbReference>
<evidence type="ECO:0000259" key="3">
    <source>
        <dbReference type="PROSITE" id="PS50887"/>
    </source>
</evidence>
<gene>
    <name evidence="4" type="ORF">HLH28_17520</name>
</gene>
<dbReference type="Pfam" id="PF08447">
    <property type="entry name" value="PAS_3"/>
    <property type="match status" value="2"/>
</dbReference>
<dbReference type="InterPro" id="IPR035965">
    <property type="entry name" value="PAS-like_dom_sf"/>
</dbReference>
<dbReference type="FunFam" id="3.30.70.270:FF:000001">
    <property type="entry name" value="Diguanylate cyclase domain protein"/>
    <property type="match status" value="1"/>
</dbReference>
<keyword evidence="5" id="KW-1185">Reference proteome</keyword>
<dbReference type="Pfam" id="PF00990">
    <property type="entry name" value="GGDEF"/>
    <property type="match status" value="1"/>
</dbReference>
<dbReference type="InterPro" id="IPR043128">
    <property type="entry name" value="Rev_trsase/Diguanyl_cyclase"/>
</dbReference>
<feature type="domain" description="GGDEF" evidence="3">
    <location>
        <begin position="324"/>
        <end position="457"/>
    </location>
</feature>
<dbReference type="CDD" id="cd01949">
    <property type="entry name" value="GGDEF"/>
    <property type="match status" value="1"/>
</dbReference>
<dbReference type="SMART" id="SM00086">
    <property type="entry name" value="PAC"/>
    <property type="match status" value="2"/>
</dbReference>
<dbReference type="PROSITE" id="PS50113">
    <property type="entry name" value="PAC"/>
    <property type="match status" value="2"/>
</dbReference>
<dbReference type="PROSITE" id="PS50887">
    <property type="entry name" value="GGDEF"/>
    <property type="match status" value="1"/>
</dbReference>
<evidence type="ECO:0000313" key="4">
    <source>
        <dbReference type="EMBL" id="MBB2203348.1"/>
    </source>
</evidence>
<protein>
    <submittedName>
        <fullName evidence="4">Diguanylate cyclase</fullName>
    </submittedName>
</protein>
<sequence>MIEITCTGGVSGKVQDFTNIMVQAIVGSGTGIWDRNVVTGEIRYSPEWAELLGYRPDDLSNRIEDSYIRVHPDDLAYVQETLRAHFEGRSPSYEVEHRLLCKDGTYKWVLSRGRVIERDAAGQPLRMVGTTTDITSMRLLAEELRNSRDLIANLTNEIPGLVFQYRQAADGTACLTYASTRIADIYELVPQQVAATVAPLEGRIHPEDLDAYRTTRTASAADLAPWHCTFRVLLPIQGLRWRQIDAHPVRQEGGGILWHGLVVDVTEHKRVEQELKDLARIDHLTQLPNRRAFMERLDEAFQRIGRVAAGQGDPPAADDERDDRRAAVMMIDIDHFKIVNDTYGHAVGDAVIRHFAAVLRAILRVTDSAGRMGGEEFAVCLPGASLEQAEHFARRVRRTIAAGPAVVRGRVISFTVSIGISDMTARDLQTDDPLARADMALYSAKERGRNRVEIATGLTCGPQPLRRNRVAF</sequence>
<dbReference type="PANTHER" id="PTHR44757:SF2">
    <property type="entry name" value="BIOFILM ARCHITECTURE MAINTENANCE PROTEIN MBAA"/>
    <property type="match status" value="1"/>
</dbReference>
<feature type="domain" description="PAC" evidence="2">
    <location>
        <begin position="93"/>
        <end position="146"/>
    </location>
</feature>
<dbReference type="SMART" id="SM00091">
    <property type="entry name" value="PAS"/>
    <property type="match status" value="2"/>
</dbReference>
<dbReference type="EMBL" id="JABEQM010000025">
    <property type="protein sequence ID" value="MBB2203348.1"/>
    <property type="molecule type" value="Genomic_DNA"/>
</dbReference>
<comment type="caution">
    <text evidence="4">The sequence shown here is derived from an EMBL/GenBank/DDBJ whole genome shotgun (WGS) entry which is preliminary data.</text>
</comment>
<dbReference type="InterPro" id="IPR000014">
    <property type="entry name" value="PAS"/>
</dbReference>
<accession>A0A7W4PMT1</accession>
<dbReference type="InterPro" id="IPR001610">
    <property type="entry name" value="PAC"/>
</dbReference>
<dbReference type="InterPro" id="IPR000160">
    <property type="entry name" value="GGDEF_dom"/>
</dbReference>
<dbReference type="SUPFAM" id="SSF55073">
    <property type="entry name" value="Nucleotide cyclase"/>
    <property type="match status" value="1"/>
</dbReference>
<evidence type="ECO:0000313" key="5">
    <source>
        <dbReference type="Proteomes" id="UP000578030"/>
    </source>
</evidence>
<dbReference type="PANTHER" id="PTHR44757">
    <property type="entry name" value="DIGUANYLATE CYCLASE DGCP"/>
    <property type="match status" value="1"/>
</dbReference>
<feature type="domain" description="PAS" evidence="1">
    <location>
        <begin position="44"/>
        <end position="89"/>
    </location>
</feature>
<dbReference type="SUPFAM" id="SSF55785">
    <property type="entry name" value="PYP-like sensor domain (PAS domain)"/>
    <property type="match status" value="2"/>
</dbReference>
<dbReference type="InterPro" id="IPR013655">
    <property type="entry name" value="PAS_fold_3"/>
</dbReference>
<organism evidence="4 5">
    <name type="scientific">Gluconacetobacter tumulisoli</name>
    <dbReference type="NCBI Taxonomy" id="1286189"/>
    <lineage>
        <taxon>Bacteria</taxon>
        <taxon>Pseudomonadati</taxon>
        <taxon>Pseudomonadota</taxon>
        <taxon>Alphaproteobacteria</taxon>
        <taxon>Acetobacterales</taxon>
        <taxon>Acetobacteraceae</taxon>
        <taxon>Gluconacetobacter</taxon>
    </lineage>
</organism>
<dbReference type="InterPro" id="IPR000700">
    <property type="entry name" value="PAS-assoc_C"/>
</dbReference>
<reference evidence="4 5" key="1">
    <citation type="submission" date="2020-04" db="EMBL/GenBank/DDBJ databases">
        <title>Description of novel Gluconacetobacter.</title>
        <authorList>
            <person name="Sombolestani A."/>
        </authorList>
    </citation>
    <scope>NUCLEOTIDE SEQUENCE [LARGE SCALE GENOMIC DNA]</scope>
    <source>
        <strain evidence="4 5">LMG 27802</strain>
    </source>
</reference>
<dbReference type="NCBIfam" id="TIGR00254">
    <property type="entry name" value="GGDEF"/>
    <property type="match status" value="1"/>
</dbReference>
<proteinExistence type="predicted"/>